<sequence>MTLKSSVSSFTADASSTHQYSTSMTSSPDTIHHPHCNHYDADGIFTYNRVRKACERCRMKKTRCNGEFPCRRCREDGLICSPNFRKAKQCKKPPKGYAEVIENSQVALTASVNKLYSMVRNGEKWDFDDPVLNHQGQPIAQSIAQILGCLRPDPECDLPDHLSFPEDQASMAELSQHIQEKQGGEHKHTSDAEDTETQPTHDSVELVCPCGTEQSGEFDKPQQASMCGIEGTWESDALNLPDNFVWDMMLQLPEAGTEDALYSQSFFCDMPEIDLNDLALSFSPQFNLMPDTNPLEMNTGECELDDNASRHFCFNYDSEKDGRVY</sequence>
<dbReference type="Proteomes" id="UP000717696">
    <property type="component" value="Unassembled WGS sequence"/>
</dbReference>
<dbReference type="InterPro" id="IPR052783">
    <property type="entry name" value="Metabolic/Drug-Res_Regulator"/>
</dbReference>
<evidence type="ECO:0000313" key="5">
    <source>
        <dbReference type="Proteomes" id="UP000717696"/>
    </source>
</evidence>
<dbReference type="CDD" id="cd00067">
    <property type="entry name" value="GAL4"/>
    <property type="match status" value="1"/>
</dbReference>
<feature type="region of interest" description="Disordered" evidence="2">
    <location>
        <begin position="178"/>
        <end position="207"/>
    </location>
</feature>
<reference evidence="4" key="1">
    <citation type="journal article" date="2021" name="Nat. Commun.">
        <title>Genetic determinants of endophytism in the Arabidopsis root mycobiome.</title>
        <authorList>
            <person name="Mesny F."/>
            <person name="Miyauchi S."/>
            <person name="Thiergart T."/>
            <person name="Pickel B."/>
            <person name="Atanasova L."/>
            <person name="Karlsson M."/>
            <person name="Huettel B."/>
            <person name="Barry K.W."/>
            <person name="Haridas S."/>
            <person name="Chen C."/>
            <person name="Bauer D."/>
            <person name="Andreopoulos W."/>
            <person name="Pangilinan J."/>
            <person name="LaButti K."/>
            <person name="Riley R."/>
            <person name="Lipzen A."/>
            <person name="Clum A."/>
            <person name="Drula E."/>
            <person name="Henrissat B."/>
            <person name="Kohler A."/>
            <person name="Grigoriev I.V."/>
            <person name="Martin F.M."/>
            <person name="Hacquard S."/>
        </authorList>
    </citation>
    <scope>NUCLEOTIDE SEQUENCE</scope>
    <source>
        <strain evidence="4">MPI-CAGE-AT-0021</strain>
    </source>
</reference>
<accession>A0A9P9F1N0</accession>
<dbReference type="EMBL" id="JAGMUU010000006">
    <property type="protein sequence ID" value="KAH7150436.1"/>
    <property type="molecule type" value="Genomic_DNA"/>
</dbReference>
<proteinExistence type="predicted"/>
<dbReference type="GO" id="GO:0008270">
    <property type="term" value="F:zinc ion binding"/>
    <property type="evidence" value="ECO:0007669"/>
    <property type="project" value="InterPro"/>
</dbReference>
<evidence type="ECO:0000259" key="3">
    <source>
        <dbReference type="PROSITE" id="PS50048"/>
    </source>
</evidence>
<keyword evidence="1" id="KW-0539">Nucleus</keyword>
<feature type="compositionally biased region" description="Basic and acidic residues" evidence="2">
    <location>
        <begin position="178"/>
        <end position="191"/>
    </location>
</feature>
<evidence type="ECO:0000256" key="1">
    <source>
        <dbReference type="ARBA" id="ARBA00023242"/>
    </source>
</evidence>
<dbReference type="InterPro" id="IPR001138">
    <property type="entry name" value="Zn2Cys6_DnaBD"/>
</dbReference>
<name>A0A9P9F1N0_9HYPO</name>
<keyword evidence="5" id="KW-1185">Reference proteome</keyword>
<organism evidence="4 5">
    <name type="scientific">Dactylonectria estremocensis</name>
    <dbReference type="NCBI Taxonomy" id="1079267"/>
    <lineage>
        <taxon>Eukaryota</taxon>
        <taxon>Fungi</taxon>
        <taxon>Dikarya</taxon>
        <taxon>Ascomycota</taxon>
        <taxon>Pezizomycotina</taxon>
        <taxon>Sordariomycetes</taxon>
        <taxon>Hypocreomycetidae</taxon>
        <taxon>Hypocreales</taxon>
        <taxon>Nectriaceae</taxon>
        <taxon>Dactylonectria</taxon>
    </lineage>
</organism>
<comment type="caution">
    <text evidence="4">The sequence shown here is derived from an EMBL/GenBank/DDBJ whole genome shotgun (WGS) entry which is preliminary data.</text>
</comment>
<dbReference type="PANTHER" id="PTHR47655:SF3">
    <property type="entry name" value="ZN(II)2CYS6 TRANSCRIPTION FACTOR (EUROFUNG)"/>
    <property type="match status" value="1"/>
</dbReference>
<dbReference type="SMART" id="SM00066">
    <property type="entry name" value="GAL4"/>
    <property type="match status" value="1"/>
</dbReference>
<feature type="domain" description="Zn(2)-C6 fungal-type" evidence="3">
    <location>
        <begin position="53"/>
        <end position="81"/>
    </location>
</feature>
<gene>
    <name evidence="4" type="ORF">B0J13DRAFT_661335</name>
</gene>
<dbReference type="Gene3D" id="4.10.240.10">
    <property type="entry name" value="Zn(2)-C6 fungal-type DNA-binding domain"/>
    <property type="match status" value="1"/>
</dbReference>
<protein>
    <recommendedName>
        <fullName evidence="3">Zn(2)-C6 fungal-type domain-containing protein</fullName>
    </recommendedName>
</protein>
<dbReference type="PANTHER" id="PTHR47655">
    <property type="entry name" value="QUINIC ACID UTILIZATION ACTIVATOR"/>
    <property type="match status" value="1"/>
</dbReference>
<evidence type="ECO:0000256" key="2">
    <source>
        <dbReference type="SAM" id="MobiDB-lite"/>
    </source>
</evidence>
<dbReference type="OrthoDB" id="4151048at2759"/>
<dbReference type="Pfam" id="PF00172">
    <property type="entry name" value="Zn_clus"/>
    <property type="match status" value="1"/>
</dbReference>
<dbReference type="PROSITE" id="PS00463">
    <property type="entry name" value="ZN2_CY6_FUNGAL_1"/>
    <property type="match status" value="1"/>
</dbReference>
<dbReference type="SUPFAM" id="SSF57701">
    <property type="entry name" value="Zn2/Cys6 DNA-binding domain"/>
    <property type="match status" value="1"/>
</dbReference>
<dbReference type="AlphaFoldDB" id="A0A9P9F1N0"/>
<dbReference type="InterPro" id="IPR036864">
    <property type="entry name" value="Zn2-C6_fun-type_DNA-bd_sf"/>
</dbReference>
<evidence type="ECO:0000313" key="4">
    <source>
        <dbReference type="EMBL" id="KAH7150436.1"/>
    </source>
</evidence>
<dbReference type="GO" id="GO:0000981">
    <property type="term" value="F:DNA-binding transcription factor activity, RNA polymerase II-specific"/>
    <property type="evidence" value="ECO:0007669"/>
    <property type="project" value="InterPro"/>
</dbReference>
<dbReference type="PROSITE" id="PS50048">
    <property type="entry name" value="ZN2_CY6_FUNGAL_2"/>
    <property type="match status" value="1"/>
</dbReference>